<dbReference type="InterPro" id="IPR036754">
    <property type="entry name" value="YbaK/aa-tRNA-synt-asso_dom_sf"/>
</dbReference>
<proteinExistence type="predicted"/>
<dbReference type="CDD" id="cd04333">
    <property type="entry name" value="ProX_deacylase"/>
    <property type="match status" value="1"/>
</dbReference>
<evidence type="ECO:0000259" key="1">
    <source>
        <dbReference type="Pfam" id="PF04073"/>
    </source>
</evidence>
<dbReference type="PATRIC" id="fig|56193.3.peg.5103"/>
<dbReference type="PANTHER" id="PTHR30411:SF1">
    <property type="entry name" value="CYTOPLASMIC PROTEIN"/>
    <property type="match status" value="1"/>
</dbReference>
<dbReference type="EMBL" id="LBIC01000019">
    <property type="protein sequence ID" value="KKW89570.1"/>
    <property type="molecule type" value="Genomic_DNA"/>
</dbReference>
<accession>A0A0M3AI93</accession>
<gene>
    <name evidence="2" type="ORF">YP76_24205</name>
</gene>
<protein>
    <submittedName>
        <fullName evidence="2">Prolyl-tRNA synthetase</fullName>
    </submittedName>
</protein>
<dbReference type="GO" id="GO:0004812">
    <property type="term" value="F:aminoacyl-tRNA ligase activity"/>
    <property type="evidence" value="ECO:0007669"/>
    <property type="project" value="UniProtKB-KW"/>
</dbReference>
<dbReference type="Pfam" id="PF04073">
    <property type="entry name" value="tRNA_edit"/>
    <property type="match status" value="1"/>
</dbReference>
<dbReference type="SUPFAM" id="SSF55826">
    <property type="entry name" value="YbaK/ProRS associated domain"/>
    <property type="match status" value="1"/>
</dbReference>
<keyword evidence="3" id="KW-1185">Reference proteome</keyword>
<keyword evidence="2" id="KW-0436">Ligase</keyword>
<comment type="caution">
    <text evidence="2">The sequence shown here is derived from an EMBL/GenBank/DDBJ whole genome shotgun (WGS) entry which is preliminary data.</text>
</comment>
<organism evidence="2 3">
    <name type="scientific">Sphingobium chungbukense</name>
    <dbReference type="NCBI Taxonomy" id="56193"/>
    <lineage>
        <taxon>Bacteria</taxon>
        <taxon>Pseudomonadati</taxon>
        <taxon>Pseudomonadota</taxon>
        <taxon>Alphaproteobacteria</taxon>
        <taxon>Sphingomonadales</taxon>
        <taxon>Sphingomonadaceae</taxon>
        <taxon>Sphingobium</taxon>
    </lineage>
</organism>
<dbReference type="Gene3D" id="3.90.960.10">
    <property type="entry name" value="YbaK/aminoacyl-tRNA synthetase-associated domain"/>
    <property type="match status" value="1"/>
</dbReference>
<dbReference type="GO" id="GO:0002161">
    <property type="term" value="F:aminoacyl-tRNA deacylase activity"/>
    <property type="evidence" value="ECO:0007669"/>
    <property type="project" value="InterPro"/>
</dbReference>
<dbReference type="AlphaFoldDB" id="A0A0M3AI93"/>
<evidence type="ECO:0000313" key="2">
    <source>
        <dbReference type="EMBL" id="KKW89570.1"/>
    </source>
</evidence>
<reference evidence="2 3" key="1">
    <citation type="submission" date="2015-04" db="EMBL/GenBank/DDBJ databases">
        <title>Genome sequence of aromatic hydrocarbons-degrading Sphingobium chungbukense DJ77.</title>
        <authorList>
            <person name="Kim Y.-C."/>
            <person name="Chae J.-C."/>
        </authorList>
    </citation>
    <scope>NUCLEOTIDE SEQUENCE [LARGE SCALE GENOMIC DNA]</scope>
    <source>
        <strain evidence="2 3">DJ77</strain>
    </source>
</reference>
<dbReference type="InterPro" id="IPR007214">
    <property type="entry name" value="YbaK/aa-tRNA-synth-assoc-dom"/>
</dbReference>
<dbReference type="STRING" id="56193.YP76_24205"/>
<dbReference type="PANTHER" id="PTHR30411">
    <property type="entry name" value="CYTOPLASMIC PROTEIN"/>
    <property type="match status" value="1"/>
</dbReference>
<evidence type="ECO:0000313" key="3">
    <source>
        <dbReference type="Proteomes" id="UP000033874"/>
    </source>
</evidence>
<sequence length="162" mass="16876">MSAESVRAFFSTHAPDVAIIDQGASTATVVEAAQALGVVPARIAKTLSLRVGDEVALVVARGDARLHNGKAKAVLGAKPRMLGLEEVEGLTGHPVGGVCPFGLSSPLPVYCDISLQAFDTVFPAAGSRTTSVELTPARLAELTEARWVDICTIPDEILAEEN</sequence>
<feature type="domain" description="YbaK/aminoacyl-tRNA synthetase-associated" evidence="1">
    <location>
        <begin position="26"/>
        <end position="141"/>
    </location>
</feature>
<name>A0A0M3AI93_9SPHN</name>
<dbReference type="RefSeq" id="WP_046765966.1">
    <property type="nucleotide sequence ID" value="NZ_LBIC01000019.1"/>
</dbReference>
<keyword evidence="2" id="KW-0030">Aminoacyl-tRNA synthetase</keyword>
<dbReference type="Proteomes" id="UP000033874">
    <property type="component" value="Unassembled WGS sequence"/>
</dbReference>